<keyword evidence="4" id="KW-1185">Reference proteome</keyword>
<evidence type="ECO:0000313" key="4">
    <source>
        <dbReference type="Proteomes" id="UP000636709"/>
    </source>
</evidence>
<evidence type="ECO:0000313" key="3">
    <source>
        <dbReference type="EMBL" id="KAF8779472.1"/>
    </source>
</evidence>
<gene>
    <name evidence="3" type="ORF">HU200_002600</name>
    <name evidence="2" type="ORF">HU200_016788</name>
</gene>
<dbReference type="AlphaFoldDB" id="A0A835KJM4"/>
<comment type="caution">
    <text evidence="2">The sequence shown here is derived from an EMBL/GenBank/DDBJ whole genome shotgun (WGS) entry which is preliminary data.</text>
</comment>
<organism evidence="2 4">
    <name type="scientific">Digitaria exilis</name>
    <dbReference type="NCBI Taxonomy" id="1010633"/>
    <lineage>
        <taxon>Eukaryota</taxon>
        <taxon>Viridiplantae</taxon>
        <taxon>Streptophyta</taxon>
        <taxon>Embryophyta</taxon>
        <taxon>Tracheophyta</taxon>
        <taxon>Spermatophyta</taxon>
        <taxon>Magnoliopsida</taxon>
        <taxon>Liliopsida</taxon>
        <taxon>Poales</taxon>
        <taxon>Poaceae</taxon>
        <taxon>PACMAD clade</taxon>
        <taxon>Panicoideae</taxon>
        <taxon>Panicodae</taxon>
        <taxon>Paniceae</taxon>
        <taxon>Anthephorinae</taxon>
        <taxon>Digitaria</taxon>
    </lineage>
</organism>
<proteinExistence type="predicted"/>
<sequence>MALHSNKTHVLVAIALLMALLAAVVSAGRADLPMEDNTLCTESYCSKHDTGSCKFVGLFVYCCCGPVHSTGSNDVHKLGH</sequence>
<dbReference type="EMBL" id="JACEFO010001613">
    <property type="protein sequence ID" value="KAF8730915.1"/>
    <property type="molecule type" value="Genomic_DNA"/>
</dbReference>
<protein>
    <submittedName>
        <fullName evidence="2">Uncharacterized protein</fullName>
    </submittedName>
</protein>
<accession>A0A835KJM4</accession>
<keyword evidence="1" id="KW-0732">Signal</keyword>
<dbReference type="OrthoDB" id="687738at2759"/>
<dbReference type="Proteomes" id="UP000636709">
    <property type="component" value="Unassembled WGS sequence"/>
</dbReference>
<dbReference type="EMBL" id="JACEFO010000181">
    <property type="protein sequence ID" value="KAF8779472.1"/>
    <property type="molecule type" value="Genomic_DNA"/>
</dbReference>
<feature type="chain" id="PRO_5036418061" evidence="1">
    <location>
        <begin position="28"/>
        <end position="80"/>
    </location>
</feature>
<name>A0A835KJM4_9POAL</name>
<evidence type="ECO:0000256" key="1">
    <source>
        <dbReference type="SAM" id="SignalP"/>
    </source>
</evidence>
<evidence type="ECO:0000313" key="2">
    <source>
        <dbReference type="EMBL" id="KAF8730915.1"/>
    </source>
</evidence>
<reference evidence="2" key="1">
    <citation type="submission" date="2020-07" db="EMBL/GenBank/DDBJ databases">
        <title>Genome sequence and genetic diversity analysis of an under-domesticated orphan crop, white fonio (Digitaria exilis).</title>
        <authorList>
            <person name="Bennetzen J.L."/>
            <person name="Chen S."/>
            <person name="Ma X."/>
            <person name="Wang X."/>
            <person name="Yssel A.E.J."/>
            <person name="Chaluvadi S.R."/>
            <person name="Johnson M."/>
            <person name="Gangashetty P."/>
            <person name="Hamidou F."/>
            <person name="Sanogo M.D."/>
            <person name="Zwaenepoel A."/>
            <person name="Wallace J."/>
            <person name="Van De Peer Y."/>
            <person name="Van Deynze A."/>
        </authorList>
    </citation>
    <scope>NUCLEOTIDE SEQUENCE</scope>
    <source>
        <tissue evidence="2">Leaves</tissue>
    </source>
</reference>
<feature type="signal peptide" evidence="1">
    <location>
        <begin position="1"/>
        <end position="27"/>
    </location>
</feature>